<name>A0AAV4JP97_9GAST</name>
<keyword evidence="2" id="KW-0808">Transferase</keyword>
<keyword evidence="3" id="KW-1185">Reference proteome</keyword>
<evidence type="ECO:0000313" key="3">
    <source>
        <dbReference type="Proteomes" id="UP000762676"/>
    </source>
</evidence>
<accession>A0AAV4JP97</accession>
<evidence type="ECO:0000313" key="2">
    <source>
        <dbReference type="EMBL" id="GFS23555.1"/>
    </source>
</evidence>
<dbReference type="EMBL" id="BMAT01010274">
    <property type="protein sequence ID" value="GFS23555.1"/>
    <property type="molecule type" value="Genomic_DNA"/>
</dbReference>
<sequence length="427" mass="48348">MDHQIFPSILSPTLASIVNESFATGEAPSKMKQAFIRPLLKKPNFDPNILNNYRSVSNLSFISKLIERIVASSINTYLGETGLAPILQSAYRPLHSTETALLRFHNIIRQVDQRKAVMLVLLDLSAAFDTIDQDCLLNCLQKQFGMKGVALIWLASYVSERSQAVQINPTAASSSTCLQFGVPQWSVVGPVLFTFYTAPLSDIIKVHGMAFYLCADGTQLYISAKPGEELSTKSSMHTCCESVRKWIKQNKLKLNDSKTEVIYFYANHLENQFDFRTFKIGESEINVINEGAVRNLGAYMNSDMSMTTRITKTCRSIHFHLRKIGKIRKFLYNDTSKILVHSLILNKLDYCNSLLLGLSIETMNRLQKMQNKATKLVTRAKARDHVQPILRELHWLPVKERICFKVAITVFKCLNGLGPQYLSEQRP</sequence>
<dbReference type="GO" id="GO:0003964">
    <property type="term" value="F:RNA-directed DNA polymerase activity"/>
    <property type="evidence" value="ECO:0007669"/>
    <property type="project" value="UniProtKB-KW"/>
</dbReference>
<dbReference type="Pfam" id="PF00078">
    <property type="entry name" value="RVT_1"/>
    <property type="match status" value="1"/>
</dbReference>
<proteinExistence type="predicted"/>
<keyword evidence="2" id="KW-0548">Nucleotidyltransferase</keyword>
<gene>
    <name evidence="2" type="ORF">ElyMa_005136200</name>
</gene>
<dbReference type="AlphaFoldDB" id="A0AAV4JP97"/>
<protein>
    <submittedName>
        <fullName evidence="2">Reverse transcriptase-like protein</fullName>
    </submittedName>
</protein>
<organism evidence="2 3">
    <name type="scientific">Elysia marginata</name>
    <dbReference type="NCBI Taxonomy" id="1093978"/>
    <lineage>
        <taxon>Eukaryota</taxon>
        <taxon>Metazoa</taxon>
        <taxon>Spiralia</taxon>
        <taxon>Lophotrochozoa</taxon>
        <taxon>Mollusca</taxon>
        <taxon>Gastropoda</taxon>
        <taxon>Heterobranchia</taxon>
        <taxon>Euthyneura</taxon>
        <taxon>Panpulmonata</taxon>
        <taxon>Sacoglossa</taxon>
        <taxon>Placobranchoidea</taxon>
        <taxon>Plakobranchidae</taxon>
        <taxon>Elysia</taxon>
    </lineage>
</organism>
<comment type="caution">
    <text evidence="2">The sequence shown here is derived from an EMBL/GenBank/DDBJ whole genome shotgun (WGS) entry which is preliminary data.</text>
</comment>
<dbReference type="CDD" id="cd01650">
    <property type="entry name" value="RT_nLTR_like"/>
    <property type="match status" value="1"/>
</dbReference>
<dbReference type="PROSITE" id="PS50878">
    <property type="entry name" value="RT_POL"/>
    <property type="match status" value="1"/>
</dbReference>
<evidence type="ECO:0000259" key="1">
    <source>
        <dbReference type="PROSITE" id="PS50878"/>
    </source>
</evidence>
<dbReference type="PANTHER" id="PTHR33332">
    <property type="entry name" value="REVERSE TRANSCRIPTASE DOMAIN-CONTAINING PROTEIN"/>
    <property type="match status" value="1"/>
</dbReference>
<reference evidence="2 3" key="1">
    <citation type="journal article" date="2021" name="Elife">
        <title>Chloroplast acquisition without the gene transfer in kleptoplastic sea slugs, Plakobranchus ocellatus.</title>
        <authorList>
            <person name="Maeda T."/>
            <person name="Takahashi S."/>
            <person name="Yoshida T."/>
            <person name="Shimamura S."/>
            <person name="Takaki Y."/>
            <person name="Nagai Y."/>
            <person name="Toyoda A."/>
            <person name="Suzuki Y."/>
            <person name="Arimoto A."/>
            <person name="Ishii H."/>
            <person name="Satoh N."/>
            <person name="Nishiyama T."/>
            <person name="Hasebe M."/>
            <person name="Maruyama T."/>
            <person name="Minagawa J."/>
            <person name="Obokata J."/>
            <person name="Shigenobu S."/>
        </authorList>
    </citation>
    <scope>NUCLEOTIDE SEQUENCE [LARGE SCALE GENOMIC DNA]</scope>
</reference>
<dbReference type="Proteomes" id="UP000762676">
    <property type="component" value="Unassembled WGS sequence"/>
</dbReference>
<feature type="domain" description="Reverse transcriptase" evidence="1">
    <location>
        <begin position="20"/>
        <end position="280"/>
    </location>
</feature>
<keyword evidence="2" id="KW-0695">RNA-directed DNA polymerase</keyword>
<dbReference type="InterPro" id="IPR000477">
    <property type="entry name" value="RT_dom"/>
</dbReference>